<evidence type="ECO:0000256" key="1">
    <source>
        <dbReference type="SAM" id="MobiDB-lite"/>
    </source>
</evidence>
<evidence type="ECO:0000313" key="3">
    <source>
        <dbReference type="Proteomes" id="UP001497453"/>
    </source>
</evidence>
<feature type="region of interest" description="Disordered" evidence="1">
    <location>
        <begin position="1006"/>
        <end position="1027"/>
    </location>
</feature>
<feature type="compositionally biased region" description="Acidic residues" evidence="1">
    <location>
        <begin position="268"/>
        <end position="279"/>
    </location>
</feature>
<reference evidence="3" key="1">
    <citation type="submission" date="2024-04" db="EMBL/GenBank/DDBJ databases">
        <authorList>
            <person name="Shaw F."/>
            <person name="Minotto A."/>
        </authorList>
    </citation>
    <scope>NUCLEOTIDE SEQUENCE [LARGE SCALE GENOMIC DNA]</scope>
</reference>
<proteinExistence type="predicted"/>
<name>A0ABP1DI66_9APHY</name>
<feature type="compositionally biased region" description="Polar residues" evidence="1">
    <location>
        <begin position="105"/>
        <end position="115"/>
    </location>
</feature>
<evidence type="ECO:0000313" key="2">
    <source>
        <dbReference type="EMBL" id="CAL1706924.1"/>
    </source>
</evidence>
<keyword evidence="3" id="KW-1185">Reference proteome</keyword>
<feature type="region of interest" description="Disordered" evidence="1">
    <location>
        <begin position="1"/>
        <end position="74"/>
    </location>
</feature>
<feature type="region of interest" description="Disordered" evidence="1">
    <location>
        <begin position="723"/>
        <end position="884"/>
    </location>
</feature>
<feature type="compositionally biased region" description="Polar residues" evidence="1">
    <location>
        <begin position="952"/>
        <end position="966"/>
    </location>
</feature>
<feature type="region of interest" description="Disordered" evidence="1">
    <location>
        <begin position="361"/>
        <end position="470"/>
    </location>
</feature>
<feature type="compositionally biased region" description="Polar residues" evidence="1">
    <location>
        <begin position="212"/>
        <end position="227"/>
    </location>
</feature>
<protein>
    <submittedName>
        <fullName evidence="2">Uncharacterized protein</fullName>
    </submittedName>
</protein>
<gene>
    <name evidence="2" type="ORF">GFSPODELE1_LOCUS6118</name>
</gene>
<dbReference type="Proteomes" id="UP001497453">
    <property type="component" value="Chromosome 4"/>
</dbReference>
<feature type="region of interest" description="Disordered" evidence="1">
    <location>
        <begin position="530"/>
        <end position="555"/>
    </location>
</feature>
<accession>A0ABP1DI66</accession>
<feature type="compositionally biased region" description="Polar residues" evidence="1">
    <location>
        <begin position="130"/>
        <end position="161"/>
    </location>
</feature>
<feature type="compositionally biased region" description="Low complexity" evidence="1">
    <location>
        <begin position="26"/>
        <end position="49"/>
    </location>
</feature>
<feature type="region of interest" description="Disordered" evidence="1">
    <location>
        <begin position="103"/>
        <end position="162"/>
    </location>
</feature>
<feature type="compositionally biased region" description="Low complexity" evidence="1">
    <location>
        <begin position="781"/>
        <end position="827"/>
    </location>
</feature>
<sequence length="1238" mass="135052">MLLLRRDRRPADDSSPGNSPIAYRRTSIPSISAISITSSPSSSTLSSGSQRRAPLATLHTQPSATAALDDQMSASSSSQYAYSIQDTSMASDPKQDLSRLISRPIATNRSLNDDPNSLPPPRKRSIPGHNGSNRATPYPQSRSTQRRPSNTSIATASSGRRTSLPAIHAHAPPVVSIQTENTFYPLPNTADDLYSGLSTFTFGVPLPSSSYPADTSDMISPLTQVPGNINLDRTPRPSISGPSGTKPPNSYTKTRHGKQKVKDHLDPDMGDDEYEDEDDAVRQKSRSKMRAIDDGSRRPSLPTNVYIPDASDPSAPASPVQGHNAVDDSTMLSDSASQHTFGVSGGFDYYGYRQGNILNSERMSINEEDGEDSDSRDVSVSPVTFSRHEYDSEGPEVDTFYVGPEQPSPERRGSVPWNIPGAVPRDSISGPSRDREDSMATITARRASRSMDDDLNTSPVDLFNNGAASHPETKADFRSLEAHGLAQQDESEQLEFQQPPFADDEQQPVVEGPANDVYHGFNMDYILSGPQSASSRRSWAPSMVHPGSSMVEGRRPSTFTTASGEDAFTKHLRDADDAYNERRLEWSFRMESNDGKGPRASTAALGPLSKAEMRKPMEPGTQEIWRQAHIGRFKVDRLLLKSDQPDKAPQQRVNIRHIADPFSLENKRGGPHSVIHKHSRAVAFSIFRAHSLFSQAARRRTPSHMSASISILLATKKVQEQYTSTRTTSKLNSHGLLEDRPHRPGASLAGTTATNSSKDNVSQSSRSGRSKSRRRHEDGNASSATSGVGTSSHTTSVQSTASTSASSAMAKSPSRSPEPSSSQPQSPVLRQADNRGHATSLSYNVTDPFPSPVESRPSASSPTNTSNAPAKSPSELTQTSMSSRTAALTDRMDLDDDELDPPRTSHAEAFATVDSSYLEYVRGRSEQRPQEDMSSHSLVGALRRKLLGQGGNKVSSRPTATGTSTAALEGNYTPPWLTMAPRSKQEERERVIQTLNESFKDVGLLPSFKPSKPYNPKHKSRKNASSTNIFANVPSESLYMLLPLWPGETDQASAEQNEDPATYIVPVEERQYLLVYYVPFQEDPKKKKGDKKRTRAETHVLSNSSSSHNGAHISLSSFRVCARLVCYADLRETGVRLPDYGLSVTGSMTEATKYLPPKSIREKALDDVIIGVCHSRRAGMEFLAEGLTVLGLCKPPENEPVLPIKEEDPIEEVESFLTPIGRAAVEMAWLGCMALTCF</sequence>
<feature type="compositionally biased region" description="Low complexity" evidence="1">
    <location>
        <begin position="308"/>
        <end position="319"/>
    </location>
</feature>
<dbReference type="EMBL" id="OZ037947">
    <property type="protein sequence ID" value="CAL1706924.1"/>
    <property type="molecule type" value="Genomic_DNA"/>
</dbReference>
<feature type="region of interest" description="Disordered" evidence="1">
    <location>
        <begin position="949"/>
        <end position="978"/>
    </location>
</feature>
<organism evidence="2 3">
    <name type="scientific">Somion occarium</name>
    <dbReference type="NCBI Taxonomy" id="3059160"/>
    <lineage>
        <taxon>Eukaryota</taxon>
        <taxon>Fungi</taxon>
        <taxon>Dikarya</taxon>
        <taxon>Basidiomycota</taxon>
        <taxon>Agaricomycotina</taxon>
        <taxon>Agaricomycetes</taxon>
        <taxon>Polyporales</taxon>
        <taxon>Cerrenaceae</taxon>
        <taxon>Somion</taxon>
    </lineage>
</organism>
<feature type="compositionally biased region" description="Polar residues" evidence="1">
    <location>
        <begin position="240"/>
        <end position="252"/>
    </location>
</feature>
<feature type="compositionally biased region" description="Polar residues" evidence="1">
    <location>
        <begin position="857"/>
        <end position="884"/>
    </location>
</feature>
<feature type="compositionally biased region" description="Polar residues" evidence="1">
    <location>
        <begin position="749"/>
        <end position="761"/>
    </location>
</feature>
<feature type="region of interest" description="Disordered" evidence="1">
    <location>
        <begin position="212"/>
        <end position="330"/>
    </location>
</feature>
<feature type="compositionally biased region" description="Polar residues" evidence="1">
    <location>
        <begin position="723"/>
        <end position="732"/>
    </location>
</feature>